<keyword evidence="5" id="KW-1185">Reference proteome</keyword>
<feature type="domain" description="TerB N-terminal" evidence="2">
    <location>
        <begin position="98"/>
        <end position="222"/>
    </location>
</feature>
<evidence type="ECO:0000259" key="2">
    <source>
        <dbReference type="Pfam" id="PF13208"/>
    </source>
</evidence>
<feature type="domain" description="TerB-C" evidence="3">
    <location>
        <begin position="417"/>
        <end position="559"/>
    </location>
</feature>
<dbReference type="Pfam" id="PF15615">
    <property type="entry name" value="TerB_C"/>
    <property type="match status" value="1"/>
</dbReference>
<evidence type="ECO:0000259" key="3">
    <source>
        <dbReference type="Pfam" id="PF15615"/>
    </source>
</evidence>
<proteinExistence type="predicted"/>
<accession>A0A285NLT4</accession>
<feature type="region of interest" description="Disordered" evidence="1">
    <location>
        <begin position="443"/>
        <end position="470"/>
    </location>
</feature>
<dbReference type="EMBL" id="OBEK01000002">
    <property type="protein sequence ID" value="SNZ09883.1"/>
    <property type="molecule type" value="Genomic_DNA"/>
</dbReference>
<evidence type="ECO:0000313" key="4">
    <source>
        <dbReference type="EMBL" id="SNZ09883.1"/>
    </source>
</evidence>
<dbReference type="Proteomes" id="UP000219356">
    <property type="component" value="Unassembled WGS sequence"/>
</dbReference>
<protein>
    <submittedName>
        <fullName evidence="4">TerB-C domain-containing protein</fullName>
    </submittedName>
</protein>
<reference evidence="5" key="1">
    <citation type="submission" date="2017-09" db="EMBL/GenBank/DDBJ databases">
        <authorList>
            <person name="Varghese N."/>
            <person name="Submissions S."/>
        </authorList>
    </citation>
    <scope>NUCLEOTIDE SEQUENCE [LARGE SCALE GENOMIC DNA]</scope>
    <source>
        <strain evidence="5">CGMCC 1.8913</strain>
    </source>
</reference>
<dbReference type="AlphaFoldDB" id="A0A285NLT4"/>
<feature type="compositionally biased region" description="Acidic residues" evidence="1">
    <location>
        <begin position="458"/>
        <end position="469"/>
    </location>
</feature>
<dbReference type="InterPro" id="IPR028932">
    <property type="entry name" value="TerB-C"/>
</dbReference>
<name>A0A285NLT4_9BACI</name>
<evidence type="ECO:0000313" key="5">
    <source>
        <dbReference type="Proteomes" id="UP000219356"/>
    </source>
</evidence>
<dbReference type="Pfam" id="PF13208">
    <property type="entry name" value="TerB_N"/>
    <property type="match status" value="1"/>
</dbReference>
<sequence length="569" mass="67529">MKYRNKRVSSVFFKKLFNREEKNNTKIDRAVEVMKTTHFANPDPKQNQINHQLLYNEANVYIDEFRHIKTTAKILNMVADAVKQPKSENRNGMTFTVSYGVRDSNFIRDSFRYKNRTHSRCEMPHFQAFYSTFSDMNKEQKNWYFYWREQVINGHYPETDLSYIYVFVYELINYSFNSNAAFNLSMIYRLYKAYKGQHRIERYISLIGDMLYELGEYSLAEKWSPNLPQIPPLYRQLNEKQDSLSRISITYWKSYLTQHRPSKFFEKNKNKIYKTFKECLPLLETSHLKHNNNKLIDVYFKQNEEKEQRWLFSGMVSIRTENNFIEFTSNNIYPTEQLFKEVSAFFRLSENVTRLLNHEKRQLQLDEGIFPSELKNQMIEFLSRPKERGRFKTVKTKVVEETGSAIPPKPDLTPKVVIEFNDERIRQLTEETDLLVDEVARRSLEPEEELSETSVEVDLGEPEKEEEDQGLNKFFSRSEDDIDSEQIEDFLDSLTDTEKAFLQQFKDMNCSSSEAALFLKAKGLMLGVVLSSINEKAQDSLEDNFLEEDGEFLSIYEEFEIVVNLLKER</sequence>
<dbReference type="InterPro" id="IPR025266">
    <property type="entry name" value="TerB_N"/>
</dbReference>
<evidence type="ECO:0000256" key="1">
    <source>
        <dbReference type="SAM" id="MobiDB-lite"/>
    </source>
</evidence>
<organism evidence="4 5">
    <name type="scientific">Terribacillus aidingensis</name>
    <dbReference type="NCBI Taxonomy" id="586416"/>
    <lineage>
        <taxon>Bacteria</taxon>
        <taxon>Bacillati</taxon>
        <taxon>Bacillota</taxon>
        <taxon>Bacilli</taxon>
        <taxon>Bacillales</taxon>
        <taxon>Bacillaceae</taxon>
        <taxon>Terribacillus</taxon>
    </lineage>
</organism>
<gene>
    <name evidence="4" type="ORF">SAMN05421503_1399</name>
</gene>